<gene>
    <name evidence="8" type="ORF">AR1Y2_3168</name>
</gene>
<dbReference type="InterPro" id="IPR000620">
    <property type="entry name" value="EamA_dom"/>
</dbReference>
<dbReference type="InterPro" id="IPR037185">
    <property type="entry name" value="EmrE-like"/>
</dbReference>
<evidence type="ECO:0000313" key="8">
    <source>
        <dbReference type="EMBL" id="QCP36622.1"/>
    </source>
</evidence>
<keyword evidence="4 6" id="KW-1133">Transmembrane helix</keyword>
<evidence type="ECO:0000256" key="4">
    <source>
        <dbReference type="ARBA" id="ARBA00022989"/>
    </source>
</evidence>
<dbReference type="GO" id="GO:0016020">
    <property type="term" value="C:membrane"/>
    <property type="evidence" value="ECO:0007669"/>
    <property type="project" value="UniProtKB-SubCell"/>
</dbReference>
<dbReference type="Pfam" id="PF00892">
    <property type="entry name" value="EamA"/>
    <property type="match status" value="2"/>
</dbReference>
<accession>A0A4P8IFD8</accession>
<evidence type="ECO:0000256" key="5">
    <source>
        <dbReference type="ARBA" id="ARBA00023136"/>
    </source>
</evidence>
<proteinExistence type="inferred from homology"/>
<evidence type="ECO:0000313" key="9">
    <source>
        <dbReference type="Proteomes" id="UP000298653"/>
    </source>
</evidence>
<feature type="transmembrane region" description="Helical" evidence="6">
    <location>
        <begin position="124"/>
        <end position="143"/>
    </location>
</feature>
<dbReference type="RefSeq" id="WP_137329824.1">
    <property type="nucleotide sequence ID" value="NZ_CP040058.1"/>
</dbReference>
<feature type="transmembrane region" description="Helical" evidence="6">
    <location>
        <begin position="37"/>
        <end position="56"/>
    </location>
</feature>
<feature type="transmembrane region" description="Helical" evidence="6">
    <location>
        <begin position="188"/>
        <end position="207"/>
    </location>
</feature>
<evidence type="ECO:0000256" key="6">
    <source>
        <dbReference type="SAM" id="Phobius"/>
    </source>
</evidence>
<dbReference type="AlphaFoldDB" id="A0A4P8IFD8"/>
<dbReference type="OrthoDB" id="9805239at2"/>
<feature type="domain" description="EamA" evidence="7">
    <location>
        <begin position="9"/>
        <end position="140"/>
    </location>
</feature>
<evidence type="ECO:0000256" key="2">
    <source>
        <dbReference type="ARBA" id="ARBA00007362"/>
    </source>
</evidence>
<feature type="domain" description="EamA" evidence="7">
    <location>
        <begin position="152"/>
        <end position="289"/>
    </location>
</feature>
<comment type="subcellular location">
    <subcellularLocation>
        <location evidence="1">Membrane</location>
        <topology evidence="1">Multi-pass membrane protein</topology>
    </subcellularLocation>
</comment>
<feature type="transmembrane region" description="Helical" evidence="6">
    <location>
        <begin position="68"/>
        <end position="84"/>
    </location>
</feature>
<feature type="transmembrane region" description="Helical" evidence="6">
    <location>
        <begin position="90"/>
        <end position="112"/>
    </location>
</feature>
<feature type="transmembrane region" description="Helical" evidence="6">
    <location>
        <begin position="219"/>
        <end position="238"/>
    </location>
</feature>
<comment type="similarity">
    <text evidence="2">Belongs to the EamA transporter family.</text>
</comment>
<feature type="transmembrane region" description="Helical" evidence="6">
    <location>
        <begin position="12"/>
        <end position="31"/>
    </location>
</feature>
<dbReference type="SUPFAM" id="SSF103481">
    <property type="entry name" value="Multidrug resistance efflux transporter EmrE"/>
    <property type="match status" value="2"/>
</dbReference>
<reference evidence="8 9" key="1">
    <citation type="submission" date="2019-05" db="EMBL/GenBank/DDBJ databases">
        <title>Complete genome sequencing of Anaerostipes rhamnosivorans.</title>
        <authorList>
            <person name="Bui T.P.N."/>
            <person name="de Vos W.M."/>
        </authorList>
    </citation>
    <scope>NUCLEOTIDE SEQUENCE [LARGE SCALE GENOMIC DNA]</scope>
    <source>
        <strain evidence="8 9">1y2</strain>
    </source>
</reference>
<evidence type="ECO:0000256" key="3">
    <source>
        <dbReference type="ARBA" id="ARBA00022692"/>
    </source>
</evidence>
<feature type="transmembrane region" description="Helical" evidence="6">
    <location>
        <begin position="273"/>
        <end position="290"/>
    </location>
</feature>
<dbReference type="EMBL" id="CP040058">
    <property type="protein sequence ID" value="QCP36622.1"/>
    <property type="molecule type" value="Genomic_DNA"/>
</dbReference>
<keyword evidence="5 6" id="KW-0472">Membrane</keyword>
<feature type="transmembrane region" description="Helical" evidence="6">
    <location>
        <begin position="149"/>
        <end position="167"/>
    </location>
</feature>
<sequence length="317" mass="35285">MEDKKYIQGHLFAMATIFLWGTTFISTKILLREFQPIEILFFRFLLGFLVLIVIYPKRLKTRGWKEEKYFIAAGLCGITLYYLFENIALTYTMASNVGVIISVSPFFTALLARIVTGEKALGKRFFLGFFLAMCGICLITFGGNTALHLSPKGDLLAVLAAFVWAAYSMLTKKIGSFGHNIIQATRRCFAWGLLFMSPVLLFTDFSLETKRFLEPLNMGNLLFLGIGASAICFVTWNTAVKRLGAVKTTVYIYMVPVVTIITSVLILGEVLTVKALAGAFLTIAGLFLSVEKKKKRADCDLLTEVFPKSDIMGSESK</sequence>
<dbReference type="PANTHER" id="PTHR32322:SF2">
    <property type="entry name" value="EAMA DOMAIN-CONTAINING PROTEIN"/>
    <property type="match status" value="1"/>
</dbReference>
<dbReference type="KEGG" id="arf:AR1Y2_3168"/>
<feature type="transmembrane region" description="Helical" evidence="6">
    <location>
        <begin position="250"/>
        <end position="267"/>
    </location>
</feature>
<name>A0A4P8IFD8_9FIRM</name>
<dbReference type="InterPro" id="IPR050638">
    <property type="entry name" value="AA-Vitamin_Transporters"/>
</dbReference>
<evidence type="ECO:0000259" key="7">
    <source>
        <dbReference type="Pfam" id="PF00892"/>
    </source>
</evidence>
<protein>
    <submittedName>
        <fullName evidence="8">Permease of the drug/metabolite transporter (DMT) superfamily</fullName>
    </submittedName>
</protein>
<evidence type="ECO:0000256" key="1">
    <source>
        <dbReference type="ARBA" id="ARBA00004141"/>
    </source>
</evidence>
<keyword evidence="3 6" id="KW-0812">Transmembrane</keyword>
<dbReference type="Proteomes" id="UP000298653">
    <property type="component" value="Chromosome"/>
</dbReference>
<dbReference type="PANTHER" id="PTHR32322">
    <property type="entry name" value="INNER MEMBRANE TRANSPORTER"/>
    <property type="match status" value="1"/>
</dbReference>
<organism evidence="8 9">
    <name type="scientific">Anaerostipes rhamnosivorans</name>
    <dbReference type="NCBI Taxonomy" id="1229621"/>
    <lineage>
        <taxon>Bacteria</taxon>
        <taxon>Bacillati</taxon>
        <taxon>Bacillota</taxon>
        <taxon>Clostridia</taxon>
        <taxon>Lachnospirales</taxon>
        <taxon>Lachnospiraceae</taxon>
        <taxon>Anaerostipes</taxon>
    </lineage>
</organism>
<keyword evidence="9" id="KW-1185">Reference proteome</keyword>